<organism evidence="5 6">
    <name type="scientific">Nocardioides perillae</name>
    <dbReference type="NCBI Taxonomy" id="1119534"/>
    <lineage>
        <taxon>Bacteria</taxon>
        <taxon>Bacillati</taxon>
        <taxon>Actinomycetota</taxon>
        <taxon>Actinomycetes</taxon>
        <taxon>Propionibacteriales</taxon>
        <taxon>Nocardioidaceae</taxon>
        <taxon>Nocardioides</taxon>
    </lineage>
</organism>
<dbReference type="InterPro" id="IPR035328">
    <property type="entry name" value="DUF3048_C"/>
</dbReference>
<dbReference type="InterPro" id="IPR021416">
    <property type="entry name" value="DUF3048_N"/>
</dbReference>
<reference evidence="5 6" key="1">
    <citation type="submission" date="2020-07" db="EMBL/GenBank/DDBJ databases">
        <title>Sequencing the genomes of 1000 actinobacteria strains.</title>
        <authorList>
            <person name="Klenk H.-P."/>
        </authorList>
    </citation>
    <scope>NUCLEOTIDE SEQUENCE [LARGE SCALE GENOMIC DNA]</scope>
    <source>
        <strain evidence="5 6">DSM 24552</strain>
    </source>
</reference>
<dbReference type="RefSeq" id="WP_179518842.1">
    <property type="nucleotide sequence ID" value="NZ_JACCAC010000001.1"/>
</dbReference>
<evidence type="ECO:0008006" key="7">
    <source>
        <dbReference type="Google" id="ProtNLM"/>
    </source>
</evidence>
<feature type="chain" id="PRO_5039524814" description="DUF3048 domain-containing protein" evidence="2">
    <location>
        <begin position="40"/>
        <end position="357"/>
    </location>
</feature>
<dbReference type="InterPro" id="IPR023158">
    <property type="entry name" value="YerB-like_sf"/>
</dbReference>
<sequence>MQHLPARPAPRALRGPRAPRTVRAARVLTPLLVSGLVLAGCGGGGDEGGQEEPAGDEPTSAAAPQEPATWPLTGLEVEGGGDADQPHPAYVVKIDNTASSAPQRGLHRADLVVEELVEGGTTRLAAFFHTRLPQVVGPVRSMRASDIGIVTPAKATVVTSGAAPVTIRRVQQAGITFIGEGAPGVFRDGARSAPYNLMADLADIGTRARKSAPDPAAYLEWGTPEDVPQGRPARRLEAFFGSHTTTWEFGRGTYRNVGSYAAPDEQFEADTVLVLRVEVGDAGYRDPAGNFVPETKFQGTGAAMLFHGGRMVRGTWSKQGLGAPLTLRTPQGPLRVPAGHTWIELVPRDGGDVRVGR</sequence>
<evidence type="ECO:0000259" key="4">
    <source>
        <dbReference type="Pfam" id="PF17479"/>
    </source>
</evidence>
<feature type="domain" description="DUF3048" evidence="3">
    <location>
        <begin position="72"/>
        <end position="211"/>
    </location>
</feature>
<evidence type="ECO:0000313" key="6">
    <source>
        <dbReference type="Proteomes" id="UP000544110"/>
    </source>
</evidence>
<evidence type="ECO:0000259" key="3">
    <source>
        <dbReference type="Pfam" id="PF11258"/>
    </source>
</evidence>
<feature type="region of interest" description="Disordered" evidence="1">
    <location>
        <begin position="43"/>
        <end position="87"/>
    </location>
</feature>
<evidence type="ECO:0000256" key="1">
    <source>
        <dbReference type="SAM" id="MobiDB-lite"/>
    </source>
</evidence>
<gene>
    <name evidence="5" type="ORF">BJ989_002924</name>
</gene>
<name>A0A7Y9RUM0_9ACTN</name>
<evidence type="ECO:0000313" key="5">
    <source>
        <dbReference type="EMBL" id="NYG56620.1"/>
    </source>
</evidence>
<protein>
    <recommendedName>
        <fullName evidence="7">DUF3048 domain-containing protein</fullName>
    </recommendedName>
</protein>
<feature type="signal peptide" evidence="2">
    <location>
        <begin position="1"/>
        <end position="39"/>
    </location>
</feature>
<comment type="caution">
    <text evidence="5">The sequence shown here is derived from an EMBL/GenBank/DDBJ whole genome shotgun (WGS) entry which is preliminary data.</text>
</comment>
<evidence type="ECO:0000256" key="2">
    <source>
        <dbReference type="SAM" id="SignalP"/>
    </source>
</evidence>
<accession>A0A7Y9RUM0</accession>
<dbReference type="SUPFAM" id="SSF159774">
    <property type="entry name" value="YerB-like"/>
    <property type="match status" value="1"/>
</dbReference>
<dbReference type="Gene3D" id="3.50.90.10">
    <property type="entry name" value="YerB-like"/>
    <property type="match status" value="1"/>
</dbReference>
<dbReference type="Proteomes" id="UP000544110">
    <property type="component" value="Unassembled WGS sequence"/>
</dbReference>
<keyword evidence="6" id="KW-1185">Reference proteome</keyword>
<dbReference type="Pfam" id="PF11258">
    <property type="entry name" value="DUF3048"/>
    <property type="match status" value="1"/>
</dbReference>
<keyword evidence="2" id="KW-0732">Signal</keyword>
<dbReference type="AlphaFoldDB" id="A0A7Y9RUM0"/>
<dbReference type="EMBL" id="JACCAC010000001">
    <property type="protein sequence ID" value="NYG56620.1"/>
    <property type="molecule type" value="Genomic_DNA"/>
</dbReference>
<dbReference type="Pfam" id="PF17479">
    <property type="entry name" value="DUF3048_C"/>
    <property type="match status" value="1"/>
</dbReference>
<feature type="domain" description="DUF3048" evidence="4">
    <location>
        <begin position="243"/>
        <end position="343"/>
    </location>
</feature>
<proteinExistence type="predicted"/>